<accession>A0A2Z3LH09</accession>
<dbReference type="GO" id="GO:0006412">
    <property type="term" value="P:translation"/>
    <property type="evidence" value="ECO:0007669"/>
    <property type="project" value="UniProtKB-UniRule"/>
</dbReference>
<dbReference type="SUPFAM" id="SSF47060">
    <property type="entry name" value="S15/NS1 RNA-binding domain"/>
    <property type="match status" value="1"/>
</dbReference>
<dbReference type="AlphaFoldDB" id="A0A2Z3LH09"/>
<evidence type="ECO:0000256" key="3">
    <source>
        <dbReference type="HAMAP-Rule" id="MF_01343"/>
    </source>
</evidence>
<dbReference type="CDD" id="cd00353">
    <property type="entry name" value="Ribosomal_S15p_S13e"/>
    <property type="match status" value="1"/>
</dbReference>
<dbReference type="PANTHER" id="PTHR23321">
    <property type="entry name" value="RIBOSOMAL PROTEIN S15, BACTERIAL AND ORGANELLAR"/>
    <property type="match status" value="1"/>
</dbReference>
<dbReference type="GO" id="GO:0019843">
    <property type="term" value="F:rRNA binding"/>
    <property type="evidence" value="ECO:0007669"/>
    <property type="project" value="UniProtKB-UniRule"/>
</dbReference>
<dbReference type="EMBL" id="CP029619">
    <property type="protein sequence ID" value="AWN81704.1"/>
    <property type="molecule type" value="Genomic_DNA"/>
</dbReference>
<dbReference type="InterPro" id="IPR005290">
    <property type="entry name" value="Ribosomal_uS15_bac-type"/>
</dbReference>
<dbReference type="SMART" id="SM01387">
    <property type="entry name" value="Ribosomal_S15"/>
    <property type="match status" value="1"/>
</dbReference>
<proteinExistence type="inferred from homology"/>
<dbReference type="GO" id="GO:0003735">
    <property type="term" value="F:structural constituent of ribosome"/>
    <property type="evidence" value="ECO:0007669"/>
    <property type="project" value="InterPro"/>
</dbReference>
<evidence type="ECO:0000313" key="6">
    <source>
        <dbReference type="EMBL" id="AWN81704.1"/>
    </source>
</evidence>
<dbReference type="Gene3D" id="1.10.287.10">
    <property type="entry name" value="S15/NS1, RNA-binding"/>
    <property type="match status" value="1"/>
</dbReference>
<comment type="function">
    <text evidence="3 5">One of the primary rRNA binding proteins, it binds directly to 16S rRNA where it helps nucleate assembly of the platform of the 30S subunit by binding and bridging several RNA helices of the 16S rRNA.</text>
</comment>
<keyword evidence="7" id="KW-1185">Reference proteome</keyword>
<dbReference type="Pfam" id="PF00312">
    <property type="entry name" value="Ribosomal_S15"/>
    <property type="match status" value="1"/>
</dbReference>
<evidence type="ECO:0000256" key="2">
    <source>
        <dbReference type="ARBA" id="ARBA00023274"/>
    </source>
</evidence>
<dbReference type="KEGG" id="cher:DK880_00376"/>
<dbReference type="PANTHER" id="PTHR23321:SF26">
    <property type="entry name" value="SMALL RIBOSOMAL SUBUNIT PROTEIN US15M"/>
    <property type="match status" value="1"/>
</dbReference>
<dbReference type="Gene3D" id="6.10.250.3130">
    <property type="match status" value="1"/>
</dbReference>
<dbReference type="GO" id="GO:0022627">
    <property type="term" value="C:cytosolic small ribosomal subunit"/>
    <property type="evidence" value="ECO:0007669"/>
    <property type="project" value="TreeGrafter"/>
</dbReference>
<evidence type="ECO:0000256" key="1">
    <source>
        <dbReference type="ARBA" id="ARBA00022980"/>
    </source>
</evidence>
<protein>
    <recommendedName>
        <fullName evidence="3">Small ribosomal subunit protein uS15</fullName>
    </recommendedName>
</protein>
<organism evidence="6 7">
    <name type="scientific">Candidatus Cardinium hertigii</name>
    <dbReference type="NCBI Taxonomy" id="247481"/>
    <lineage>
        <taxon>Bacteria</taxon>
        <taxon>Pseudomonadati</taxon>
        <taxon>Bacteroidota</taxon>
        <taxon>Cytophagia</taxon>
        <taxon>Cytophagales</taxon>
        <taxon>Amoebophilaceae</taxon>
        <taxon>Candidatus Cardinium</taxon>
    </lineage>
</organism>
<evidence type="ECO:0000256" key="4">
    <source>
        <dbReference type="RuleBase" id="RU003919"/>
    </source>
</evidence>
<dbReference type="NCBIfam" id="TIGR00952">
    <property type="entry name" value="S15_bact"/>
    <property type="match status" value="1"/>
</dbReference>
<dbReference type="RefSeq" id="WP_109997131.1">
    <property type="nucleotide sequence ID" value="NZ_CP029619.1"/>
</dbReference>
<dbReference type="HAMAP" id="MF_01343_B">
    <property type="entry name" value="Ribosomal_uS15_B"/>
    <property type="match status" value="1"/>
</dbReference>
<sequence length="94" mass="10991">MKLTNQPRQQKQALFKTFGHAHCEKDSGSPESQIALFTYRIKHLTEHLRLKGKDYAAKLGLLKLVGKRRRLLAYLKKEDLQRYRNVITSLGLRK</sequence>
<comment type="subunit">
    <text evidence="3">Part of the 30S ribosomal subunit. Forms a bridge to the 50S subunit in the 70S ribosome, contacting the 23S rRNA.</text>
</comment>
<dbReference type="InterPro" id="IPR000589">
    <property type="entry name" value="Ribosomal_uS15"/>
</dbReference>
<dbReference type="PROSITE" id="PS00362">
    <property type="entry name" value="RIBOSOMAL_S15"/>
    <property type="match status" value="1"/>
</dbReference>
<keyword evidence="2 3" id="KW-0687">Ribonucleoprotein</keyword>
<keyword evidence="3 5" id="KW-0699">rRNA-binding</keyword>
<comment type="similarity">
    <text evidence="3 4">Belongs to the universal ribosomal protein uS15 family.</text>
</comment>
<reference evidence="6 7" key="1">
    <citation type="submission" date="2018-05" db="EMBL/GenBank/DDBJ databases">
        <title>Candidatus Cardinium hertigii Genome Assembly.</title>
        <authorList>
            <person name="Showmaker K.C."/>
            <person name="Walden K.O."/>
            <person name="Fields C.J."/>
            <person name="Lambert K.N."/>
            <person name="Hudson M.E."/>
        </authorList>
    </citation>
    <scope>NUCLEOTIDE SEQUENCE [LARGE SCALE GENOMIC DNA]</scope>
    <source>
        <strain evidence="7">cHgTN10</strain>
    </source>
</reference>
<gene>
    <name evidence="3 6" type="primary">rpsO</name>
    <name evidence="6" type="ORF">DK880_00376</name>
</gene>
<keyword evidence="1 3" id="KW-0689">Ribosomal protein</keyword>
<dbReference type="Proteomes" id="UP000245872">
    <property type="component" value="Chromosome"/>
</dbReference>
<comment type="function">
    <text evidence="3">Forms an intersubunit bridge (bridge B4) with the 23S rRNA of the 50S subunit in the ribosome.</text>
</comment>
<evidence type="ECO:0000256" key="5">
    <source>
        <dbReference type="RuleBase" id="RU004524"/>
    </source>
</evidence>
<keyword evidence="3 5" id="KW-0694">RNA-binding</keyword>
<name>A0A2Z3LH09_9BACT</name>
<dbReference type="InterPro" id="IPR009068">
    <property type="entry name" value="uS15_NS1_RNA-bd_sf"/>
</dbReference>
<dbReference type="OrthoDB" id="9799262at2"/>
<evidence type="ECO:0000313" key="7">
    <source>
        <dbReference type="Proteomes" id="UP000245872"/>
    </source>
</evidence>